<gene>
    <name evidence="2" type="ORF">ENSA5_63180</name>
</gene>
<evidence type="ECO:0000256" key="1">
    <source>
        <dbReference type="SAM" id="MobiDB-lite"/>
    </source>
</evidence>
<keyword evidence="3" id="KW-1185">Reference proteome</keyword>
<organism evidence="2 3">
    <name type="scientific">Enhygromyxa salina</name>
    <dbReference type="NCBI Taxonomy" id="215803"/>
    <lineage>
        <taxon>Bacteria</taxon>
        <taxon>Pseudomonadati</taxon>
        <taxon>Myxococcota</taxon>
        <taxon>Polyangia</taxon>
        <taxon>Nannocystales</taxon>
        <taxon>Nannocystaceae</taxon>
        <taxon>Enhygromyxa</taxon>
    </lineage>
</organism>
<accession>A0A2S9XCR4</accession>
<comment type="caution">
    <text evidence="2">The sequence shown here is derived from an EMBL/GenBank/DDBJ whole genome shotgun (WGS) entry which is preliminary data.</text>
</comment>
<proteinExistence type="predicted"/>
<feature type="region of interest" description="Disordered" evidence="1">
    <location>
        <begin position="44"/>
        <end position="67"/>
    </location>
</feature>
<name>A0A2S9XCR4_9BACT</name>
<reference evidence="2 3" key="1">
    <citation type="submission" date="2018-03" db="EMBL/GenBank/DDBJ databases">
        <title>Draft Genome Sequences of the Obligatory Marine Myxobacteria Enhygromyxa salina SWB005.</title>
        <authorList>
            <person name="Poehlein A."/>
            <person name="Moghaddam J.A."/>
            <person name="Harms H."/>
            <person name="Alanjari M."/>
            <person name="Koenig G.M."/>
            <person name="Daniel R."/>
            <person name="Schaeberle T.F."/>
        </authorList>
    </citation>
    <scope>NUCLEOTIDE SEQUENCE [LARGE SCALE GENOMIC DNA]</scope>
    <source>
        <strain evidence="2 3">SWB005</strain>
    </source>
</reference>
<protein>
    <submittedName>
        <fullName evidence="2">Uncharacterized protein</fullName>
    </submittedName>
</protein>
<dbReference type="AlphaFoldDB" id="A0A2S9XCR4"/>
<dbReference type="Proteomes" id="UP000237968">
    <property type="component" value="Unassembled WGS sequence"/>
</dbReference>
<sequence length="67" mass="7199">MLFMTPAAVSNFATHGRCAAGRSLAPLPPSVGCYELRNRLRGPLKGAIHDPRPDPVDPIGPEPRCYS</sequence>
<evidence type="ECO:0000313" key="3">
    <source>
        <dbReference type="Proteomes" id="UP000237968"/>
    </source>
</evidence>
<evidence type="ECO:0000313" key="2">
    <source>
        <dbReference type="EMBL" id="PRP90647.1"/>
    </source>
</evidence>
<dbReference type="EMBL" id="PVNK01000275">
    <property type="protein sequence ID" value="PRP90647.1"/>
    <property type="molecule type" value="Genomic_DNA"/>
</dbReference>